<comment type="subcellular location">
    <subcellularLocation>
        <location evidence="1">Cell outer membrane</location>
    </subcellularLocation>
</comment>
<sequence length="494" mass="55292">MMSALLVSCDKDIIDIDPIENNTANAFYQNEIEARQAITGIYARLGRNGTNTDFATDYYWLASENRSDLLYLSEGTSAQNDQLELRKYLISANSGTVSGIFGRLYSLIKDANSLLFRTKEGEYTRYRAEARFLRAFAYFELLRSFGPVALITEPIENRDAVALPREEPQVIYAQIIADLEYAAANLNKFYTGADAGRIGSVAANALLGQVYMTMAGYPLNDATAYAKAESVYAGIIADVDTRFNPDYTKLFILANENKNDIFSIQFASGGSNVGSSLPGFITNSPSSGSPFPEWTYATYNLQGQDVRVDTMLVNRMKARGDKRLMASIDTGYWNSTNAATRSWVTRNIVTKFLEKDNTNTTIKAWNDFPRNFTIIRPADVYLYYAEALIANGKAAAAKPYVDKLRTRAGLTPLAAAPTLENIKEERKYEFIGEGRRYFDLVRWGQTEAINTLSAFARHYHSNTNGQLPSAKDLLLPIPQNELNTRNNWIQNPDY</sequence>
<evidence type="ECO:0000256" key="2">
    <source>
        <dbReference type="ARBA" id="ARBA00006275"/>
    </source>
</evidence>
<evidence type="ECO:0000256" key="4">
    <source>
        <dbReference type="ARBA" id="ARBA00023136"/>
    </source>
</evidence>
<keyword evidence="4" id="KW-0472">Membrane</keyword>
<dbReference type="Proteomes" id="UP000238034">
    <property type="component" value="Unassembled WGS sequence"/>
</dbReference>
<evidence type="ECO:0000313" key="8">
    <source>
        <dbReference type="EMBL" id="PRY55257.1"/>
    </source>
</evidence>
<evidence type="ECO:0000256" key="1">
    <source>
        <dbReference type="ARBA" id="ARBA00004442"/>
    </source>
</evidence>
<dbReference type="AlphaFoldDB" id="A0A2T0UBR7"/>
<dbReference type="Gene3D" id="1.25.40.390">
    <property type="match status" value="1"/>
</dbReference>
<feature type="domain" description="SusD-like N-terminal" evidence="7">
    <location>
        <begin position="33"/>
        <end position="212"/>
    </location>
</feature>
<dbReference type="EMBL" id="PVTH01000001">
    <property type="protein sequence ID" value="PRY55257.1"/>
    <property type="molecule type" value="Genomic_DNA"/>
</dbReference>
<dbReference type="SUPFAM" id="SSF48452">
    <property type="entry name" value="TPR-like"/>
    <property type="match status" value="1"/>
</dbReference>
<evidence type="ECO:0000259" key="7">
    <source>
        <dbReference type="Pfam" id="PF14322"/>
    </source>
</evidence>
<name>A0A2T0UBR7_9SPHI</name>
<evidence type="ECO:0000256" key="3">
    <source>
        <dbReference type="ARBA" id="ARBA00022729"/>
    </source>
</evidence>
<dbReference type="Pfam" id="PF14322">
    <property type="entry name" value="SusD-like_3"/>
    <property type="match status" value="1"/>
</dbReference>
<gene>
    <name evidence="8" type="ORF">B0I27_101226</name>
</gene>
<dbReference type="Pfam" id="PF07980">
    <property type="entry name" value="SusD_RagB"/>
    <property type="match status" value="1"/>
</dbReference>
<protein>
    <submittedName>
        <fullName evidence="8">Putative outer membrane starch-binding protein</fullName>
    </submittedName>
</protein>
<dbReference type="InterPro" id="IPR033985">
    <property type="entry name" value="SusD-like_N"/>
</dbReference>
<reference evidence="8 9" key="1">
    <citation type="submission" date="2018-03" db="EMBL/GenBank/DDBJ databases">
        <title>Genomic Encyclopedia of Type Strains, Phase III (KMG-III): the genomes of soil and plant-associated and newly described type strains.</title>
        <authorList>
            <person name="Whitman W."/>
        </authorList>
    </citation>
    <scope>NUCLEOTIDE SEQUENCE [LARGE SCALE GENOMIC DNA]</scope>
    <source>
        <strain evidence="8 9">CGMCC 1.9313</strain>
    </source>
</reference>
<dbReference type="CDD" id="cd08977">
    <property type="entry name" value="SusD"/>
    <property type="match status" value="1"/>
</dbReference>
<comment type="caution">
    <text evidence="8">The sequence shown here is derived from an EMBL/GenBank/DDBJ whole genome shotgun (WGS) entry which is preliminary data.</text>
</comment>
<organism evidence="8 9">
    <name type="scientific">Arcticibacter pallidicorallinus</name>
    <dbReference type="NCBI Taxonomy" id="1259464"/>
    <lineage>
        <taxon>Bacteria</taxon>
        <taxon>Pseudomonadati</taxon>
        <taxon>Bacteroidota</taxon>
        <taxon>Sphingobacteriia</taxon>
        <taxon>Sphingobacteriales</taxon>
        <taxon>Sphingobacteriaceae</taxon>
        <taxon>Arcticibacter</taxon>
    </lineage>
</organism>
<evidence type="ECO:0000256" key="5">
    <source>
        <dbReference type="ARBA" id="ARBA00023237"/>
    </source>
</evidence>
<evidence type="ECO:0000313" key="9">
    <source>
        <dbReference type="Proteomes" id="UP000238034"/>
    </source>
</evidence>
<dbReference type="InterPro" id="IPR011990">
    <property type="entry name" value="TPR-like_helical_dom_sf"/>
</dbReference>
<dbReference type="GO" id="GO:0009279">
    <property type="term" value="C:cell outer membrane"/>
    <property type="evidence" value="ECO:0007669"/>
    <property type="project" value="UniProtKB-SubCell"/>
</dbReference>
<accession>A0A2T0UBR7</accession>
<keyword evidence="9" id="KW-1185">Reference proteome</keyword>
<comment type="similarity">
    <text evidence="2">Belongs to the SusD family.</text>
</comment>
<evidence type="ECO:0000259" key="6">
    <source>
        <dbReference type="Pfam" id="PF07980"/>
    </source>
</evidence>
<feature type="domain" description="RagB/SusD" evidence="6">
    <location>
        <begin position="314"/>
        <end position="494"/>
    </location>
</feature>
<keyword evidence="3" id="KW-0732">Signal</keyword>
<proteinExistence type="inferred from homology"/>
<keyword evidence="5" id="KW-0998">Cell outer membrane</keyword>
<dbReference type="InterPro" id="IPR012944">
    <property type="entry name" value="SusD_RagB_dom"/>
</dbReference>